<feature type="non-terminal residue" evidence="3">
    <location>
        <position position="217"/>
    </location>
</feature>
<evidence type="ECO:0000313" key="3">
    <source>
        <dbReference type="EMBL" id="GAG49182.1"/>
    </source>
</evidence>
<feature type="region of interest" description="Disordered" evidence="1">
    <location>
        <begin position="26"/>
        <end position="53"/>
    </location>
</feature>
<name>X0YQM1_9ZZZZ</name>
<protein>
    <recommendedName>
        <fullName evidence="2">Core-binding (CB) domain-containing protein</fullName>
    </recommendedName>
</protein>
<evidence type="ECO:0000259" key="2">
    <source>
        <dbReference type="PROSITE" id="PS51900"/>
    </source>
</evidence>
<dbReference type="AlphaFoldDB" id="X0YQM1"/>
<dbReference type="EMBL" id="BARS01054485">
    <property type="protein sequence ID" value="GAG49182.1"/>
    <property type="molecule type" value="Genomic_DNA"/>
</dbReference>
<dbReference type="InterPro" id="IPR044068">
    <property type="entry name" value="CB"/>
</dbReference>
<organism evidence="3">
    <name type="scientific">marine sediment metagenome</name>
    <dbReference type="NCBI Taxonomy" id="412755"/>
    <lineage>
        <taxon>unclassified sequences</taxon>
        <taxon>metagenomes</taxon>
        <taxon>ecological metagenomes</taxon>
    </lineage>
</organism>
<proteinExistence type="predicted"/>
<gene>
    <name evidence="3" type="ORF">S01H1_80650</name>
</gene>
<reference evidence="3" key="1">
    <citation type="journal article" date="2014" name="Front. Microbiol.">
        <title>High frequency of phylogenetically diverse reductive dehalogenase-homologous genes in deep subseafloor sedimentary metagenomes.</title>
        <authorList>
            <person name="Kawai M."/>
            <person name="Futagami T."/>
            <person name="Toyoda A."/>
            <person name="Takaki Y."/>
            <person name="Nishi S."/>
            <person name="Hori S."/>
            <person name="Arai W."/>
            <person name="Tsubouchi T."/>
            <person name="Morono Y."/>
            <person name="Uchiyama I."/>
            <person name="Ito T."/>
            <person name="Fujiyama A."/>
            <person name="Inagaki F."/>
            <person name="Takami H."/>
        </authorList>
    </citation>
    <scope>NUCLEOTIDE SEQUENCE</scope>
    <source>
        <strain evidence="3">Expedition CK06-06</strain>
    </source>
</reference>
<feature type="domain" description="Core-binding (CB)" evidence="2">
    <location>
        <begin position="74"/>
        <end position="155"/>
    </location>
</feature>
<evidence type="ECO:0000256" key="1">
    <source>
        <dbReference type="SAM" id="MobiDB-lite"/>
    </source>
</evidence>
<dbReference type="GO" id="GO:0003677">
    <property type="term" value="F:DNA binding"/>
    <property type="evidence" value="ECO:0007669"/>
    <property type="project" value="InterPro"/>
</dbReference>
<dbReference type="PROSITE" id="PS51900">
    <property type="entry name" value="CB"/>
    <property type="match status" value="1"/>
</dbReference>
<dbReference type="InterPro" id="IPR011010">
    <property type="entry name" value="DNA_brk_join_enz"/>
</dbReference>
<accession>X0YQM1</accession>
<dbReference type="SUPFAM" id="SSF56349">
    <property type="entry name" value="DNA breaking-rejoining enzymes"/>
    <property type="match status" value="1"/>
</dbReference>
<sequence length="217" mass="24819">AISQSNELRVSVVEFADRRHYQMQWRDPVSGRKKTKSTGVERTGRKKDRDAAQKVAGEFEAELREGRYKPASKVTWAEFRERYELEVLQGLADNTDLKVATVFNSVEQILNPQLLSGITTDRLSHYQSELRQGGRAEDTIKGHLAHLLAALRWAKDVGLLNQLPEIAMPKRAKKAKVMKGRPITTEEFERMLAKVSFALFEWPKLHPKHKRKNTGNS</sequence>
<feature type="non-terminal residue" evidence="3">
    <location>
        <position position="1"/>
    </location>
</feature>
<comment type="caution">
    <text evidence="3">The sequence shown here is derived from an EMBL/GenBank/DDBJ whole genome shotgun (WGS) entry which is preliminary data.</text>
</comment>